<dbReference type="GO" id="GO:0003677">
    <property type="term" value="F:DNA binding"/>
    <property type="evidence" value="ECO:0007669"/>
    <property type="project" value="UniProtKB-KW"/>
</dbReference>
<dbReference type="SUPFAM" id="SSF116734">
    <property type="entry name" value="DNA methylase specificity domain"/>
    <property type="match status" value="1"/>
</dbReference>
<dbReference type="AlphaFoldDB" id="A0A449B396"/>
<dbReference type="InterPro" id="IPR044946">
    <property type="entry name" value="Restrct_endonuc_typeI_TRD_sf"/>
</dbReference>
<feature type="domain" description="Type I restriction modification DNA specificity" evidence="4">
    <location>
        <begin position="11"/>
        <end position="83"/>
    </location>
</feature>
<keyword evidence="2" id="KW-0680">Restriction system</keyword>
<evidence type="ECO:0000313" key="5">
    <source>
        <dbReference type="EMBL" id="VEU75069.1"/>
    </source>
</evidence>
<proteinExistence type="inferred from homology"/>
<dbReference type="RefSeq" id="WP_129725891.1">
    <property type="nucleotide sequence ID" value="NZ_LR215036.1"/>
</dbReference>
<dbReference type="GO" id="GO:0016787">
    <property type="term" value="F:hydrolase activity"/>
    <property type="evidence" value="ECO:0007669"/>
    <property type="project" value="UniProtKB-KW"/>
</dbReference>
<organism evidence="5 6">
    <name type="scientific">Mycoplasmopsis citelli</name>
    <dbReference type="NCBI Taxonomy" id="171281"/>
    <lineage>
        <taxon>Bacteria</taxon>
        <taxon>Bacillati</taxon>
        <taxon>Mycoplasmatota</taxon>
        <taxon>Mycoplasmoidales</taxon>
        <taxon>Metamycoplasmataceae</taxon>
        <taxon>Mycoplasmopsis</taxon>
    </lineage>
</organism>
<comment type="similarity">
    <text evidence="1">Belongs to the type-I restriction system S methylase family.</text>
</comment>
<evidence type="ECO:0000313" key="6">
    <source>
        <dbReference type="Proteomes" id="UP000290985"/>
    </source>
</evidence>
<keyword evidence="3" id="KW-0238">DNA-binding</keyword>
<dbReference type="Proteomes" id="UP000290985">
    <property type="component" value="Chromosome"/>
</dbReference>
<dbReference type="EMBL" id="LR215036">
    <property type="protein sequence ID" value="VEU75069.1"/>
    <property type="molecule type" value="Genomic_DNA"/>
</dbReference>
<dbReference type="Pfam" id="PF01420">
    <property type="entry name" value="Methylase_S"/>
    <property type="match status" value="2"/>
</dbReference>
<gene>
    <name evidence="5" type="primary">bcgIB_2</name>
    <name evidence="5" type="ORF">NCTC10181_00946</name>
</gene>
<evidence type="ECO:0000256" key="2">
    <source>
        <dbReference type="ARBA" id="ARBA00022747"/>
    </source>
</evidence>
<dbReference type="EC" id="3.1.21.-" evidence="5"/>
<evidence type="ECO:0000256" key="3">
    <source>
        <dbReference type="ARBA" id="ARBA00023125"/>
    </source>
</evidence>
<dbReference type="GO" id="GO:0009307">
    <property type="term" value="P:DNA restriction-modification system"/>
    <property type="evidence" value="ECO:0007669"/>
    <property type="project" value="UniProtKB-KW"/>
</dbReference>
<protein>
    <submittedName>
        <fullName evidence="5">Restriction enzyme BgcI subunit beta</fullName>
        <ecNumber evidence="5">3.1.21.-</ecNumber>
    </submittedName>
</protein>
<dbReference type="OrthoDB" id="400882at2"/>
<dbReference type="KEGG" id="mcit:NCTC10181_00946"/>
<accession>A0A449B396</accession>
<dbReference type="Gene3D" id="3.90.220.20">
    <property type="entry name" value="DNA methylase specificity domains"/>
    <property type="match status" value="1"/>
</dbReference>
<evidence type="ECO:0000259" key="4">
    <source>
        <dbReference type="Pfam" id="PF01420"/>
    </source>
</evidence>
<evidence type="ECO:0000256" key="1">
    <source>
        <dbReference type="ARBA" id="ARBA00010923"/>
    </source>
</evidence>
<sequence>MFFPSISIDFIEDRKFTNNQYLFFISIIRNAIYEKYSWNNKSHWSKVKKEKILLPTIEGKIDYKFIDNFIKELEAQRIAELEAYLTATGLKDFNLTKEEDLAIRRLLNDKSLSLNWEKYKIKDLFEGFNGNFDIQKKHINNKGIFVVSSGLTNNGIIGKTDVNAKVFNKNTITIDMFGNAFYRNFDYKMVTHARVFSMKTLFYMSIKTGLFLSSSLKFLKEKFNYDYMCTWEKASNEEIILPTKNEKIDFEFMETLISAVQKLVIKDVVQWADQKIELTKQIVQQ</sequence>
<reference evidence="5 6" key="1">
    <citation type="submission" date="2019-01" db="EMBL/GenBank/DDBJ databases">
        <authorList>
            <consortium name="Pathogen Informatics"/>
        </authorList>
    </citation>
    <scope>NUCLEOTIDE SEQUENCE [LARGE SCALE GENOMIC DNA]</scope>
    <source>
        <strain evidence="5 6">NCTC10181</strain>
    </source>
</reference>
<keyword evidence="6" id="KW-1185">Reference proteome</keyword>
<feature type="domain" description="Type I restriction modification DNA specificity" evidence="4">
    <location>
        <begin position="115"/>
        <end position="260"/>
    </location>
</feature>
<dbReference type="InterPro" id="IPR000055">
    <property type="entry name" value="Restrct_endonuc_typeI_TRD"/>
</dbReference>
<name>A0A449B396_9BACT</name>
<keyword evidence="5" id="KW-0378">Hydrolase</keyword>